<dbReference type="AlphaFoldDB" id="A0A150GLR5"/>
<feature type="compositionally biased region" description="Pro residues" evidence="1">
    <location>
        <begin position="421"/>
        <end position="436"/>
    </location>
</feature>
<dbReference type="STRING" id="33097.A0A150GLR5"/>
<organism evidence="2 3">
    <name type="scientific">Gonium pectorale</name>
    <name type="common">Green alga</name>
    <dbReference type="NCBI Taxonomy" id="33097"/>
    <lineage>
        <taxon>Eukaryota</taxon>
        <taxon>Viridiplantae</taxon>
        <taxon>Chlorophyta</taxon>
        <taxon>core chlorophytes</taxon>
        <taxon>Chlorophyceae</taxon>
        <taxon>CS clade</taxon>
        <taxon>Chlamydomonadales</taxon>
        <taxon>Volvocaceae</taxon>
        <taxon>Gonium</taxon>
    </lineage>
</organism>
<dbReference type="EMBL" id="LSYV01000016">
    <property type="protein sequence ID" value="KXZ50799.1"/>
    <property type="molecule type" value="Genomic_DNA"/>
</dbReference>
<protein>
    <submittedName>
        <fullName evidence="2">Uncharacterized protein</fullName>
    </submittedName>
</protein>
<comment type="caution">
    <text evidence="2">The sequence shown here is derived from an EMBL/GenBank/DDBJ whole genome shotgun (WGS) entry which is preliminary data.</text>
</comment>
<gene>
    <name evidence="2" type="ORF">GPECTOR_15g485</name>
</gene>
<keyword evidence="3" id="KW-1185">Reference proteome</keyword>
<proteinExistence type="predicted"/>
<evidence type="ECO:0000313" key="2">
    <source>
        <dbReference type="EMBL" id="KXZ50799.1"/>
    </source>
</evidence>
<sequence length="554" mass="59348">MYNDQMNAYRGAGFLSRSAVKALMVNNSYMRRVWTIQEAVAAQDLTVWPLEGRGEVNSYQSIYVVDWPEFNAWNSHPELGPLYLKYTDEPLNDYYEGDYTGVIKNLRDKVSDAIAYLAMISKDLMWITMDRNGLVNDVKKADTASRRAWVLLNNHQIQSARSFLPEDKVLALIPLVDYDAWKAATFGVPGRQLVQASVKWAYEMMEHEMASWKWSIRIYNAPRCAARGLELLQPRRNLGDSSSMHGATPGWQLEIPPAGGAFTLPPPPAHPDDSVTACLEAAGALSAEPLQLSVEAALYMPHPGQAQYWGGGPWTHIRDVLQTDEVFRLSVQWGLEPWRNPELGIDAHRSGVVVASGGGLKHPVMIIMGLPVGEETPATGQVMEVVEVSSHLLPALLEGLHSKALGHMAAPITLVSAGVVPPPPPPPMPECEPAPTEPEWQEVPAETEPAAVAAPAAPSRSASAAKPAAPSRTASAAKPEVTAEPDAAAAPSDGDNAPRVVDPGPSEPPAAHIQKGGEASVPHSGVEVAAGAKYAGQAPVAAGDEGPCKGCVIC</sequence>
<reference evidence="3" key="1">
    <citation type="journal article" date="2016" name="Nat. Commun.">
        <title>The Gonium pectorale genome demonstrates co-option of cell cycle regulation during the evolution of multicellularity.</title>
        <authorList>
            <person name="Hanschen E.R."/>
            <person name="Marriage T.N."/>
            <person name="Ferris P.J."/>
            <person name="Hamaji T."/>
            <person name="Toyoda A."/>
            <person name="Fujiyama A."/>
            <person name="Neme R."/>
            <person name="Noguchi H."/>
            <person name="Minakuchi Y."/>
            <person name="Suzuki M."/>
            <person name="Kawai-Toyooka H."/>
            <person name="Smith D.R."/>
            <person name="Sparks H."/>
            <person name="Anderson J."/>
            <person name="Bakaric R."/>
            <person name="Luria V."/>
            <person name="Karger A."/>
            <person name="Kirschner M.W."/>
            <person name="Durand P.M."/>
            <person name="Michod R.E."/>
            <person name="Nozaki H."/>
            <person name="Olson B.J."/>
        </authorList>
    </citation>
    <scope>NUCLEOTIDE SEQUENCE [LARGE SCALE GENOMIC DNA]</scope>
    <source>
        <strain evidence="3">NIES-2863</strain>
    </source>
</reference>
<dbReference type="Proteomes" id="UP000075714">
    <property type="component" value="Unassembled WGS sequence"/>
</dbReference>
<accession>A0A150GLR5</accession>
<name>A0A150GLR5_GONPE</name>
<feature type="region of interest" description="Disordered" evidence="1">
    <location>
        <begin position="421"/>
        <end position="524"/>
    </location>
</feature>
<evidence type="ECO:0000313" key="3">
    <source>
        <dbReference type="Proteomes" id="UP000075714"/>
    </source>
</evidence>
<dbReference type="OrthoDB" id="194358at2759"/>
<feature type="compositionally biased region" description="Low complexity" evidence="1">
    <location>
        <begin position="437"/>
        <end position="479"/>
    </location>
</feature>
<evidence type="ECO:0000256" key="1">
    <source>
        <dbReference type="SAM" id="MobiDB-lite"/>
    </source>
</evidence>